<evidence type="ECO:0000256" key="10">
    <source>
        <dbReference type="PROSITE-ProRule" id="PRU00626"/>
    </source>
</evidence>
<keyword evidence="9" id="KW-0687">Ribonucleoprotein</keyword>
<dbReference type="EMBL" id="QPKB01000010">
    <property type="protein sequence ID" value="RWR93848.1"/>
    <property type="molecule type" value="Genomic_DNA"/>
</dbReference>
<evidence type="ECO:0000256" key="5">
    <source>
        <dbReference type="ARBA" id="ARBA00022737"/>
    </source>
</evidence>
<dbReference type="STRING" id="337451.A0A3S4PRD2"/>
<evidence type="ECO:0000256" key="12">
    <source>
        <dbReference type="SAM" id="MobiDB-lite"/>
    </source>
</evidence>
<sequence length="770" mass="87423">MLPALFIPPTLPPSNGPHSLPNPTPPQSNRPLIILSISCTSSSSSSHSQPKTLNPKPPIPSTNVVKMPTPPWMQGPLLLPPDQLLDLSRTPTKPRHKSDGPDRSLTQGVRGGRGRLAMKKIVDGFTRLQRINGRDEDKEANFDREESSKFKVPLGGEEEDGVRLGGGGGRKMPWARAERIVFRREKKVRAVTAAERSLPEMELMRLRGVARGMRKWVKVMKAGVTAEKVEEIRKAWREGELAMVKFGLPLCRNMERAMEIVETETGGLVVWSKKDALVVYRGCNYQLPSEVSTELHSGFAFNGKIIVGDVEDDVNLSQYRTTATNEGKEGLHPAGLVLGKNDVIIQSVNGTLYEREANRLLDGLGPRFIDWWRPKPLPVDADLLPEVVRNFRPPFRLCPPWTRSQLTDDELTYLRKLACPLPTHFVLGRNTKLQGLAAAILKLWEKSLIAKIAVKWGIPNTKNAQMSWELKRLTGGVLILRNKFYIILYRGKDFLPPSVANSIAEREAEINTKLLDEEAARSRAVESFHAIDESLPIPSTSGTFSEFQYIHTKSGHLQDENWEIKVQLEAEKQRLEKELRKQERKLLILQLKTKRSEKVLAKLNSACSPGDQTLDQEMLTVEERQTLRKIGVKMDQTLLLGRRGVFDSVIGSIHQHWKHREVVKVLTMQKAFSQVMNSATLLEIESGGILVAVEKLRKGHAIIIYRGKNYRRPLKLVPENLLTKREALLRSIEMQRRGCLKYFTYQRQRTIWDLNQRLREIEERREELHS</sequence>
<evidence type="ECO:0000256" key="4">
    <source>
        <dbReference type="ARBA" id="ARBA00022664"/>
    </source>
</evidence>
<dbReference type="PANTHER" id="PTHR31846:SF10">
    <property type="entry name" value="CHLOROPLASTIC GROUP IIA INTRON SPLICING FACILITATOR CRS1, CHLOROPLASTIC"/>
    <property type="match status" value="1"/>
</dbReference>
<dbReference type="PANTHER" id="PTHR31846">
    <property type="entry name" value="CRS1 / YHBY (CRM) DOMAIN-CONTAINING PROTEIN"/>
    <property type="match status" value="1"/>
</dbReference>
<dbReference type="GO" id="GO:0003729">
    <property type="term" value="F:mRNA binding"/>
    <property type="evidence" value="ECO:0007669"/>
    <property type="project" value="InterPro"/>
</dbReference>
<keyword evidence="8" id="KW-0508">mRNA splicing</keyword>
<keyword evidence="6 10" id="KW-0694">RNA-binding</keyword>
<keyword evidence="15" id="KW-1185">Reference proteome</keyword>
<keyword evidence="5" id="KW-0677">Repeat</keyword>
<dbReference type="InterPro" id="IPR045278">
    <property type="entry name" value="CRS1/CFM2/CFM3"/>
</dbReference>
<keyword evidence="7" id="KW-0809">Transit peptide</keyword>
<dbReference type="InterPro" id="IPR035920">
    <property type="entry name" value="YhbY-like_sf"/>
</dbReference>
<feature type="domain" description="CRM" evidence="13">
    <location>
        <begin position="617"/>
        <end position="717"/>
    </location>
</feature>
<proteinExistence type="predicted"/>
<reference evidence="14 15" key="1">
    <citation type="journal article" date="2019" name="Nat. Plants">
        <title>Stout camphor tree genome fills gaps in understanding of flowering plant genome evolution.</title>
        <authorList>
            <person name="Chaw S.M."/>
            <person name="Liu Y.C."/>
            <person name="Wu Y.W."/>
            <person name="Wang H.Y."/>
            <person name="Lin C.I."/>
            <person name="Wu C.S."/>
            <person name="Ke H.M."/>
            <person name="Chang L.Y."/>
            <person name="Hsu C.Y."/>
            <person name="Yang H.T."/>
            <person name="Sudianto E."/>
            <person name="Hsu M.H."/>
            <person name="Wu K.P."/>
            <person name="Wang L.N."/>
            <person name="Leebens-Mack J.H."/>
            <person name="Tsai I.J."/>
        </authorList>
    </citation>
    <scope>NUCLEOTIDE SEQUENCE [LARGE SCALE GENOMIC DNA]</scope>
    <source>
        <strain evidence="15">cv. Chaw 1501</strain>
        <tissue evidence="14">Young leaves</tissue>
    </source>
</reference>
<dbReference type="GO" id="GO:0006397">
    <property type="term" value="P:mRNA processing"/>
    <property type="evidence" value="ECO:0007669"/>
    <property type="project" value="UniProtKB-KW"/>
</dbReference>
<comment type="subcellular location">
    <subcellularLocation>
        <location evidence="1">Plastid</location>
        <location evidence="1">Chloroplast</location>
    </subcellularLocation>
</comment>
<dbReference type="GO" id="GO:0000373">
    <property type="term" value="P:Group II intron splicing"/>
    <property type="evidence" value="ECO:0007669"/>
    <property type="project" value="UniProtKB-ARBA"/>
</dbReference>
<dbReference type="FunFam" id="3.30.110.60:FF:000002">
    <property type="entry name" value="CRS2-associated factor 1, chloroplastic"/>
    <property type="match status" value="1"/>
</dbReference>
<evidence type="ECO:0000256" key="8">
    <source>
        <dbReference type="ARBA" id="ARBA00023187"/>
    </source>
</evidence>
<feature type="coiled-coil region" evidence="11">
    <location>
        <begin position="565"/>
        <end position="592"/>
    </location>
</feature>
<evidence type="ECO:0000313" key="15">
    <source>
        <dbReference type="Proteomes" id="UP000283530"/>
    </source>
</evidence>
<keyword evidence="11" id="KW-0175">Coiled coil</keyword>
<evidence type="ECO:0000256" key="11">
    <source>
        <dbReference type="SAM" id="Coils"/>
    </source>
</evidence>
<evidence type="ECO:0000256" key="1">
    <source>
        <dbReference type="ARBA" id="ARBA00004229"/>
    </source>
</evidence>
<dbReference type="SMART" id="SM01103">
    <property type="entry name" value="CRS1_YhbY"/>
    <property type="match status" value="3"/>
</dbReference>
<dbReference type="InterPro" id="IPR001890">
    <property type="entry name" value="RNA-binding_CRM"/>
</dbReference>
<keyword evidence="2" id="KW-0150">Chloroplast</keyword>
<evidence type="ECO:0000256" key="2">
    <source>
        <dbReference type="ARBA" id="ARBA00022528"/>
    </source>
</evidence>
<feature type="domain" description="CRM" evidence="13">
    <location>
        <begin position="404"/>
        <end position="501"/>
    </location>
</feature>
<feature type="region of interest" description="Disordered" evidence="12">
    <location>
        <begin position="1"/>
        <end position="109"/>
    </location>
</feature>
<protein>
    <submittedName>
        <fullName evidence="14">Chloroplastic group IIA intron splicing facilitator CRS1, chloroplastic</fullName>
    </submittedName>
</protein>
<feature type="compositionally biased region" description="Pro residues" evidence="12">
    <location>
        <begin position="9"/>
        <end position="28"/>
    </location>
</feature>
<name>A0A3S4PRD2_9MAGN</name>
<accession>A0A3S4PRD2</accession>
<keyword evidence="4" id="KW-0507">mRNA processing</keyword>
<feature type="compositionally biased region" description="Low complexity" evidence="12">
    <location>
        <begin position="76"/>
        <end position="87"/>
    </location>
</feature>
<evidence type="ECO:0000256" key="9">
    <source>
        <dbReference type="ARBA" id="ARBA00023274"/>
    </source>
</evidence>
<evidence type="ECO:0000256" key="3">
    <source>
        <dbReference type="ARBA" id="ARBA00022640"/>
    </source>
</evidence>
<evidence type="ECO:0000256" key="6">
    <source>
        <dbReference type="ARBA" id="ARBA00022884"/>
    </source>
</evidence>
<dbReference type="PROSITE" id="PS51295">
    <property type="entry name" value="CRM"/>
    <property type="match status" value="3"/>
</dbReference>
<dbReference type="SUPFAM" id="SSF75471">
    <property type="entry name" value="YhbY-like"/>
    <property type="match status" value="3"/>
</dbReference>
<evidence type="ECO:0000259" key="13">
    <source>
        <dbReference type="PROSITE" id="PS51295"/>
    </source>
</evidence>
<evidence type="ECO:0000313" key="14">
    <source>
        <dbReference type="EMBL" id="RWR93848.1"/>
    </source>
</evidence>
<dbReference type="OrthoDB" id="551352at2759"/>
<dbReference type="GO" id="GO:1990904">
    <property type="term" value="C:ribonucleoprotein complex"/>
    <property type="evidence" value="ECO:0007669"/>
    <property type="project" value="UniProtKB-KW"/>
</dbReference>
<dbReference type="Proteomes" id="UP000283530">
    <property type="component" value="Unassembled WGS sequence"/>
</dbReference>
<evidence type="ECO:0000256" key="7">
    <source>
        <dbReference type="ARBA" id="ARBA00022946"/>
    </source>
</evidence>
<dbReference type="Pfam" id="PF01985">
    <property type="entry name" value="CRS1_YhbY"/>
    <property type="match status" value="3"/>
</dbReference>
<dbReference type="Gene3D" id="3.30.110.60">
    <property type="entry name" value="YhbY-like"/>
    <property type="match status" value="3"/>
</dbReference>
<feature type="compositionally biased region" description="Low complexity" evidence="12">
    <location>
        <begin position="36"/>
        <end position="48"/>
    </location>
</feature>
<keyword evidence="3" id="KW-0934">Plastid</keyword>
<comment type="caution">
    <text evidence="14">The sequence shown here is derived from an EMBL/GenBank/DDBJ whole genome shotgun (WGS) entry which is preliminary data.</text>
</comment>
<feature type="domain" description="CRM" evidence="13">
    <location>
        <begin position="196"/>
        <end position="292"/>
    </location>
</feature>
<dbReference type="GO" id="GO:0009507">
    <property type="term" value="C:chloroplast"/>
    <property type="evidence" value="ECO:0007669"/>
    <property type="project" value="UniProtKB-SubCell"/>
</dbReference>
<gene>
    <name evidence="14" type="ORF">CKAN_02312400</name>
</gene>
<dbReference type="AlphaFoldDB" id="A0A3S4PRD2"/>
<organism evidence="14 15">
    <name type="scientific">Cinnamomum micranthum f. kanehirae</name>
    <dbReference type="NCBI Taxonomy" id="337451"/>
    <lineage>
        <taxon>Eukaryota</taxon>
        <taxon>Viridiplantae</taxon>
        <taxon>Streptophyta</taxon>
        <taxon>Embryophyta</taxon>
        <taxon>Tracheophyta</taxon>
        <taxon>Spermatophyta</taxon>
        <taxon>Magnoliopsida</taxon>
        <taxon>Magnoliidae</taxon>
        <taxon>Laurales</taxon>
        <taxon>Lauraceae</taxon>
        <taxon>Cinnamomum</taxon>
    </lineage>
</organism>